<comment type="caution">
    <text evidence="4">The sequence shown here is derived from an EMBL/GenBank/DDBJ whole genome shotgun (WGS) entry which is preliminary data.</text>
</comment>
<organism evidence="4 5">
    <name type="scientific">Azorhizophilus paspali</name>
    <name type="common">Azotobacter paspali</name>
    <dbReference type="NCBI Taxonomy" id="69963"/>
    <lineage>
        <taxon>Bacteria</taxon>
        <taxon>Pseudomonadati</taxon>
        <taxon>Pseudomonadota</taxon>
        <taxon>Gammaproteobacteria</taxon>
        <taxon>Pseudomonadales</taxon>
        <taxon>Pseudomonadaceae</taxon>
        <taxon>Azorhizophilus</taxon>
    </lineage>
</organism>
<reference evidence="4 5" key="1">
    <citation type="submission" date="2024-09" db="EMBL/GenBank/DDBJ databases">
        <authorList>
            <person name="Sun Q."/>
            <person name="Mori K."/>
        </authorList>
    </citation>
    <scope>NUCLEOTIDE SEQUENCE [LARGE SCALE GENOMIC DNA]</scope>
    <source>
        <strain evidence="4 5">NCAIM B.01794</strain>
    </source>
</reference>
<evidence type="ECO:0000256" key="1">
    <source>
        <dbReference type="ARBA" id="ARBA00023186"/>
    </source>
</evidence>
<evidence type="ECO:0000259" key="3">
    <source>
        <dbReference type="PROSITE" id="PS50076"/>
    </source>
</evidence>
<dbReference type="Proteomes" id="UP001589891">
    <property type="component" value="Unassembled WGS sequence"/>
</dbReference>
<keyword evidence="5" id="KW-1185">Reference proteome</keyword>
<dbReference type="Gene3D" id="1.10.3680.10">
    <property type="entry name" value="TerB-like"/>
    <property type="match status" value="1"/>
</dbReference>
<accession>A0ABV6SM83</accession>
<dbReference type="CDD" id="cd06257">
    <property type="entry name" value="DnaJ"/>
    <property type="match status" value="1"/>
</dbReference>
<dbReference type="EMBL" id="JBHLSS010000045">
    <property type="protein sequence ID" value="MFC0709420.1"/>
    <property type="molecule type" value="Genomic_DNA"/>
</dbReference>
<keyword evidence="2" id="KW-1133">Transmembrane helix</keyword>
<evidence type="ECO:0000256" key="2">
    <source>
        <dbReference type="SAM" id="Phobius"/>
    </source>
</evidence>
<dbReference type="SUPFAM" id="SSF158682">
    <property type="entry name" value="TerB-like"/>
    <property type="match status" value="1"/>
</dbReference>
<keyword evidence="1" id="KW-0143">Chaperone</keyword>
<evidence type="ECO:0000313" key="4">
    <source>
        <dbReference type="EMBL" id="MFC0709420.1"/>
    </source>
</evidence>
<name>A0ABV6SM83_AZOPA</name>
<keyword evidence="2" id="KW-0472">Membrane</keyword>
<dbReference type="InterPro" id="IPR029024">
    <property type="entry name" value="TerB-like"/>
</dbReference>
<dbReference type="SUPFAM" id="SSF46565">
    <property type="entry name" value="Chaperone J-domain"/>
    <property type="match status" value="1"/>
</dbReference>
<protein>
    <submittedName>
        <fullName evidence="4">DnaJ domain-containing protein</fullName>
    </submittedName>
</protein>
<evidence type="ECO:0000313" key="5">
    <source>
        <dbReference type="Proteomes" id="UP001589891"/>
    </source>
</evidence>
<dbReference type="SMART" id="SM00271">
    <property type="entry name" value="DnaJ"/>
    <property type="match status" value="1"/>
</dbReference>
<feature type="transmembrane region" description="Helical" evidence="2">
    <location>
        <begin position="6"/>
        <end position="32"/>
    </location>
</feature>
<dbReference type="InterPro" id="IPR050817">
    <property type="entry name" value="DjlA_DnaK_co-chaperone"/>
</dbReference>
<dbReference type="InterPro" id="IPR036869">
    <property type="entry name" value="J_dom_sf"/>
</dbReference>
<dbReference type="Pfam" id="PF00226">
    <property type="entry name" value="DnaJ"/>
    <property type="match status" value="1"/>
</dbReference>
<dbReference type="RefSeq" id="WP_376944317.1">
    <property type="nucleotide sequence ID" value="NZ_CP171449.1"/>
</dbReference>
<keyword evidence="2" id="KW-0812">Transmembrane</keyword>
<dbReference type="PANTHER" id="PTHR24074">
    <property type="entry name" value="CO-CHAPERONE PROTEIN DJLA"/>
    <property type="match status" value="1"/>
</dbReference>
<feature type="domain" description="J" evidence="3">
    <location>
        <begin position="187"/>
        <end position="253"/>
    </location>
</feature>
<gene>
    <name evidence="4" type="ORF">ACFFGX_07365</name>
</gene>
<proteinExistence type="predicted"/>
<sequence length="253" mass="28147">MVLPFAPLGALAGLLVSDLPGGVVGTLLGLALDRRLKLRSWRQLVERLGLRPAEGDHELLFHLLGRLARHEGPVQEAHLRQACREMGALGLDARAQQAASRIFAHGMLGIDGLRRSLQRLSGQAERVEHLLRACWRMAWADGRVGAAERELLLLWGRWLGRSNAQVEALGHDCAPLPAPSEDDGYWRALRLLGIRPDSDPAAIKHAYRRLLSRHHPDKLGRAGASPARLRAATARTRELHEAYRLVRDRHGFR</sequence>
<dbReference type="Gene3D" id="1.10.287.110">
    <property type="entry name" value="DnaJ domain"/>
    <property type="match status" value="1"/>
</dbReference>
<dbReference type="PROSITE" id="PS50076">
    <property type="entry name" value="DNAJ_2"/>
    <property type="match status" value="1"/>
</dbReference>
<dbReference type="InterPro" id="IPR001623">
    <property type="entry name" value="DnaJ_domain"/>
</dbReference>
<dbReference type="PRINTS" id="PR00625">
    <property type="entry name" value="JDOMAIN"/>
</dbReference>